<accession>A0A090I9J4</accession>
<feature type="transmembrane region" description="Helical" evidence="3">
    <location>
        <begin position="9"/>
        <end position="31"/>
    </location>
</feature>
<dbReference type="GO" id="GO:0043709">
    <property type="term" value="P:cell adhesion involved in single-species biofilm formation"/>
    <property type="evidence" value="ECO:0007669"/>
    <property type="project" value="TreeGrafter"/>
</dbReference>
<protein>
    <recommendedName>
        <fullName evidence="1">diguanylate cyclase</fullName>
        <ecNumber evidence="1">2.7.7.65</ecNumber>
    </recommendedName>
</protein>
<dbReference type="PANTHER" id="PTHR45138">
    <property type="entry name" value="REGULATORY COMPONENTS OF SENSORY TRANSDUCTION SYSTEM"/>
    <property type="match status" value="1"/>
</dbReference>
<dbReference type="Pfam" id="PF00990">
    <property type="entry name" value="GGDEF"/>
    <property type="match status" value="1"/>
</dbReference>
<reference evidence="6" key="1">
    <citation type="submission" date="2014-09" db="EMBL/GenBank/DDBJ databases">
        <authorList>
            <person name="Hjerde E."/>
        </authorList>
    </citation>
    <scope>NUCLEOTIDE SEQUENCE [LARGE SCALE GENOMIC DNA]</scope>
    <source>
        <strain evidence="6">06/09/139</strain>
    </source>
</reference>
<dbReference type="InterPro" id="IPR000160">
    <property type="entry name" value="GGDEF_dom"/>
</dbReference>
<dbReference type="EMBL" id="LN554847">
    <property type="protein sequence ID" value="CED56977.1"/>
    <property type="molecule type" value="Genomic_DNA"/>
</dbReference>
<keyword evidence="3" id="KW-0812">Transmembrane</keyword>
<dbReference type="SMART" id="SM00267">
    <property type="entry name" value="GGDEF"/>
    <property type="match status" value="1"/>
</dbReference>
<dbReference type="PANTHER" id="PTHR45138:SF9">
    <property type="entry name" value="DIGUANYLATE CYCLASE DGCM-RELATED"/>
    <property type="match status" value="1"/>
</dbReference>
<comment type="catalytic activity">
    <reaction evidence="2">
        <text>2 GTP = 3',3'-c-di-GMP + 2 diphosphate</text>
        <dbReference type="Rhea" id="RHEA:24898"/>
        <dbReference type="ChEBI" id="CHEBI:33019"/>
        <dbReference type="ChEBI" id="CHEBI:37565"/>
        <dbReference type="ChEBI" id="CHEBI:58805"/>
        <dbReference type="EC" id="2.7.7.65"/>
    </reaction>
</comment>
<gene>
    <name evidence="5" type="ORF">AWOD_II_0329</name>
</gene>
<evidence type="ECO:0000256" key="1">
    <source>
        <dbReference type="ARBA" id="ARBA00012528"/>
    </source>
</evidence>
<evidence type="ECO:0000256" key="2">
    <source>
        <dbReference type="ARBA" id="ARBA00034247"/>
    </source>
</evidence>
<name>A0A090I9J4_9GAMM</name>
<evidence type="ECO:0000256" key="3">
    <source>
        <dbReference type="SAM" id="Phobius"/>
    </source>
</evidence>
<dbReference type="GO" id="GO:0052621">
    <property type="term" value="F:diguanylate cyclase activity"/>
    <property type="evidence" value="ECO:0007669"/>
    <property type="project" value="UniProtKB-EC"/>
</dbReference>
<evidence type="ECO:0000313" key="5">
    <source>
        <dbReference type="EMBL" id="CED56977.1"/>
    </source>
</evidence>
<dbReference type="GeneID" id="28542578"/>
<dbReference type="GO" id="GO:1902201">
    <property type="term" value="P:negative regulation of bacterial-type flagellum-dependent cell motility"/>
    <property type="evidence" value="ECO:0007669"/>
    <property type="project" value="TreeGrafter"/>
</dbReference>
<keyword evidence="3" id="KW-1133">Transmembrane helix</keyword>
<dbReference type="OrthoDB" id="70510at2"/>
<dbReference type="GO" id="GO:0005886">
    <property type="term" value="C:plasma membrane"/>
    <property type="evidence" value="ECO:0007669"/>
    <property type="project" value="TreeGrafter"/>
</dbReference>
<sequence>MERNNKRPIIVTVILSLCLAACIALYEAIGFESYSDLIFEGLTLILLVYIGLTAYRFFKSYSFLSIGVSLLIFNKSYDLLTEFPIIEKHADHCEVIDTILDDGSLFAAFLCIAIGITHMVQDLAKQSMKDELTALYNRKKLPQVKLDMFDLIYFDLNELKKINDIKGHQVGDRMIIRFSQVLRKACLAQEMAFRIGGDEFVVTTHKGRATDFINDIYKQLANEPITFAYGVESTNKDDIENALIRADKHMYDMKQKQKKKRAPQVLKFYIAKF</sequence>
<dbReference type="PROSITE" id="PS50887">
    <property type="entry name" value="GGDEF"/>
    <property type="match status" value="1"/>
</dbReference>
<dbReference type="Gene3D" id="3.30.70.270">
    <property type="match status" value="1"/>
</dbReference>
<dbReference type="EC" id="2.7.7.65" evidence="1"/>
<dbReference type="Proteomes" id="UP000032427">
    <property type="component" value="Chromosome 2"/>
</dbReference>
<dbReference type="InterPro" id="IPR029787">
    <property type="entry name" value="Nucleotide_cyclase"/>
</dbReference>
<dbReference type="InterPro" id="IPR050469">
    <property type="entry name" value="Diguanylate_Cyclase"/>
</dbReference>
<dbReference type="SUPFAM" id="SSF55073">
    <property type="entry name" value="Nucleotide cyclase"/>
    <property type="match status" value="1"/>
</dbReference>
<dbReference type="InterPro" id="IPR043128">
    <property type="entry name" value="Rev_trsase/Diguanyl_cyclase"/>
</dbReference>
<feature type="transmembrane region" description="Helical" evidence="3">
    <location>
        <begin position="37"/>
        <end position="58"/>
    </location>
</feature>
<dbReference type="HOGENOM" id="CLU_1019221_0_0_6"/>
<evidence type="ECO:0000259" key="4">
    <source>
        <dbReference type="PROSITE" id="PS50887"/>
    </source>
</evidence>
<proteinExistence type="predicted"/>
<dbReference type="CDD" id="cd01949">
    <property type="entry name" value="GGDEF"/>
    <property type="match status" value="1"/>
</dbReference>
<dbReference type="KEGG" id="awd:AWOD_II_0329"/>
<feature type="domain" description="GGDEF" evidence="4">
    <location>
        <begin position="147"/>
        <end position="268"/>
    </location>
</feature>
<organism evidence="5 6">
    <name type="scientific">Aliivibrio wodanis</name>
    <dbReference type="NCBI Taxonomy" id="80852"/>
    <lineage>
        <taxon>Bacteria</taxon>
        <taxon>Pseudomonadati</taxon>
        <taxon>Pseudomonadota</taxon>
        <taxon>Gammaproteobacteria</taxon>
        <taxon>Vibrionales</taxon>
        <taxon>Vibrionaceae</taxon>
        <taxon>Aliivibrio</taxon>
    </lineage>
</organism>
<evidence type="ECO:0000313" key="6">
    <source>
        <dbReference type="Proteomes" id="UP000032427"/>
    </source>
</evidence>
<dbReference type="STRING" id="80852.AWOD_II_0329"/>
<dbReference type="PATRIC" id="fig|80852.17.peg.3085"/>
<keyword evidence="6" id="KW-1185">Reference proteome</keyword>
<keyword evidence="3" id="KW-0472">Membrane</keyword>
<dbReference type="AlphaFoldDB" id="A0A090I9J4"/>
<dbReference type="NCBIfam" id="TIGR00254">
    <property type="entry name" value="GGDEF"/>
    <property type="match status" value="1"/>
</dbReference>